<keyword evidence="2" id="KW-1185">Reference proteome</keyword>
<reference evidence="2" key="1">
    <citation type="journal article" date="2012" name="Science">
        <title>The Paleozoic origin of enzymatic lignin decomposition reconstructed from 31 fungal genomes.</title>
        <authorList>
            <person name="Floudas D."/>
            <person name="Binder M."/>
            <person name="Riley R."/>
            <person name="Barry K."/>
            <person name="Blanchette R.A."/>
            <person name="Henrissat B."/>
            <person name="Martinez A.T."/>
            <person name="Otillar R."/>
            <person name="Spatafora J.W."/>
            <person name="Yadav J.S."/>
            <person name="Aerts A."/>
            <person name="Benoit I."/>
            <person name="Boyd A."/>
            <person name="Carlson A."/>
            <person name="Copeland A."/>
            <person name="Coutinho P.M."/>
            <person name="de Vries R.P."/>
            <person name="Ferreira P."/>
            <person name="Findley K."/>
            <person name="Foster B."/>
            <person name="Gaskell J."/>
            <person name="Glotzer D."/>
            <person name="Gorecki P."/>
            <person name="Heitman J."/>
            <person name="Hesse C."/>
            <person name="Hori C."/>
            <person name="Igarashi K."/>
            <person name="Jurgens J.A."/>
            <person name="Kallen N."/>
            <person name="Kersten P."/>
            <person name="Kohler A."/>
            <person name="Kuees U."/>
            <person name="Kumar T.K.A."/>
            <person name="Kuo A."/>
            <person name="LaButti K."/>
            <person name="Larrondo L.F."/>
            <person name="Lindquist E."/>
            <person name="Ling A."/>
            <person name="Lombard V."/>
            <person name="Lucas S."/>
            <person name="Lundell T."/>
            <person name="Martin R."/>
            <person name="McLaughlin D.J."/>
            <person name="Morgenstern I."/>
            <person name="Morin E."/>
            <person name="Murat C."/>
            <person name="Nagy L.G."/>
            <person name="Nolan M."/>
            <person name="Ohm R.A."/>
            <person name="Patyshakuliyeva A."/>
            <person name="Rokas A."/>
            <person name="Ruiz-Duenas F.J."/>
            <person name="Sabat G."/>
            <person name="Salamov A."/>
            <person name="Samejima M."/>
            <person name="Schmutz J."/>
            <person name="Slot J.C."/>
            <person name="St John F."/>
            <person name="Stenlid J."/>
            <person name="Sun H."/>
            <person name="Sun S."/>
            <person name="Syed K."/>
            <person name="Tsang A."/>
            <person name="Wiebenga A."/>
            <person name="Young D."/>
            <person name="Pisabarro A."/>
            <person name="Eastwood D.C."/>
            <person name="Martin F."/>
            <person name="Cullen D."/>
            <person name="Grigoriev I.V."/>
            <person name="Hibbett D.S."/>
        </authorList>
    </citation>
    <scope>NUCLEOTIDE SEQUENCE [LARGE SCALE GENOMIC DNA]</scope>
    <source>
        <strain evidence="2">FP-101664</strain>
    </source>
</reference>
<sequence length="312" mass="35085">MIETVFDHLHVETLLRMRATGAVADEYISTYLHRKLVGFLRHYVENPHHFLDELETCCSVICGSAALAILFRHPWKACDLDVYIPRDFVWHVIAYLVNVEQYTVEFLGDPDYTAYGDIRSVARMSRADGRRVNVIQSESNSPLLPIASFWNTAVMNYITPTNFCIAYPLLTDELCALTTTVLLLEDGVSGATFPFVGHELVKKYEDHGFSVHADHTSWARSEDPSASCPGMGTPHCPLTMRYFGDQFCVTGAIHAIRGRRTPRTLPNDFLGKFTAVWWRGGHTCGGECAKAGKWLYSNSYSCVRTLLMTSDV</sequence>
<gene>
    <name evidence="1" type="ORF">TRAVEDRAFT_54531</name>
</gene>
<dbReference type="OrthoDB" id="2742233at2759"/>
<name>R7S6D7_TRAVS</name>
<dbReference type="EMBL" id="JH711801">
    <property type="protein sequence ID" value="EIW51493.1"/>
    <property type="molecule type" value="Genomic_DNA"/>
</dbReference>
<accession>R7S6D7</accession>
<organism evidence="1 2">
    <name type="scientific">Trametes versicolor (strain FP-101664)</name>
    <name type="common">White-rot fungus</name>
    <name type="synonym">Coriolus versicolor</name>
    <dbReference type="NCBI Taxonomy" id="717944"/>
    <lineage>
        <taxon>Eukaryota</taxon>
        <taxon>Fungi</taxon>
        <taxon>Dikarya</taxon>
        <taxon>Basidiomycota</taxon>
        <taxon>Agaricomycotina</taxon>
        <taxon>Agaricomycetes</taxon>
        <taxon>Polyporales</taxon>
        <taxon>Polyporaceae</taxon>
        <taxon>Trametes</taxon>
    </lineage>
</organism>
<evidence type="ECO:0000313" key="1">
    <source>
        <dbReference type="EMBL" id="EIW51493.1"/>
    </source>
</evidence>
<protein>
    <submittedName>
        <fullName evidence="1">Uncharacterized protein</fullName>
    </submittedName>
</protein>
<dbReference type="GeneID" id="19417421"/>
<dbReference type="Proteomes" id="UP000054317">
    <property type="component" value="Unassembled WGS sequence"/>
</dbReference>
<proteinExistence type="predicted"/>
<evidence type="ECO:0000313" key="2">
    <source>
        <dbReference type="Proteomes" id="UP000054317"/>
    </source>
</evidence>
<dbReference type="AlphaFoldDB" id="R7S6D7"/>
<dbReference type="KEGG" id="tvs:TRAVEDRAFT_54531"/>
<dbReference type="RefSeq" id="XP_008045643.1">
    <property type="nucleotide sequence ID" value="XM_008047452.1"/>
</dbReference>
<dbReference type="OMA" id="NESHYAI"/>